<dbReference type="AlphaFoldDB" id="A0AAP0PRN9"/>
<evidence type="ECO:0000313" key="4">
    <source>
        <dbReference type="Proteomes" id="UP001417504"/>
    </source>
</evidence>
<evidence type="ECO:0000313" key="3">
    <source>
        <dbReference type="EMBL" id="KAK9153952.1"/>
    </source>
</evidence>
<sequence>MKIAAALLVLVLVNSCVTMQGKALVDELTNNGQHDFVDESGPSDDGGNHHISGADPNGHHYIPIDRYPAPKPQSRT</sequence>
<proteinExistence type="predicted"/>
<keyword evidence="2" id="KW-0732">Signal</keyword>
<feature type="signal peptide" evidence="2">
    <location>
        <begin position="1"/>
        <end position="23"/>
    </location>
</feature>
<name>A0AAP0PRN9_9MAGN</name>
<gene>
    <name evidence="3" type="ORF">Sjap_001432</name>
</gene>
<feature type="region of interest" description="Disordered" evidence="1">
    <location>
        <begin position="32"/>
        <end position="76"/>
    </location>
</feature>
<comment type="caution">
    <text evidence="3">The sequence shown here is derived from an EMBL/GenBank/DDBJ whole genome shotgun (WGS) entry which is preliminary data.</text>
</comment>
<evidence type="ECO:0000256" key="2">
    <source>
        <dbReference type="SAM" id="SignalP"/>
    </source>
</evidence>
<accession>A0AAP0PRN9</accession>
<dbReference type="Proteomes" id="UP001417504">
    <property type="component" value="Unassembled WGS sequence"/>
</dbReference>
<dbReference type="EMBL" id="JBBNAE010000001">
    <property type="protein sequence ID" value="KAK9153952.1"/>
    <property type="molecule type" value="Genomic_DNA"/>
</dbReference>
<organism evidence="3 4">
    <name type="scientific">Stephania japonica</name>
    <dbReference type="NCBI Taxonomy" id="461633"/>
    <lineage>
        <taxon>Eukaryota</taxon>
        <taxon>Viridiplantae</taxon>
        <taxon>Streptophyta</taxon>
        <taxon>Embryophyta</taxon>
        <taxon>Tracheophyta</taxon>
        <taxon>Spermatophyta</taxon>
        <taxon>Magnoliopsida</taxon>
        <taxon>Ranunculales</taxon>
        <taxon>Menispermaceae</taxon>
        <taxon>Menispermoideae</taxon>
        <taxon>Cissampelideae</taxon>
        <taxon>Stephania</taxon>
    </lineage>
</organism>
<protein>
    <submittedName>
        <fullName evidence="3">Uncharacterized protein</fullName>
    </submittedName>
</protein>
<evidence type="ECO:0000256" key="1">
    <source>
        <dbReference type="SAM" id="MobiDB-lite"/>
    </source>
</evidence>
<keyword evidence="4" id="KW-1185">Reference proteome</keyword>
<feature type="chain" id="PRO_5043023305" evidence="2">
    <location>
        <begin position="24"/>
        <end position="76"/>
    </location>
</feature>
<reference evidence="3 4" key="1">
    <citation type="submission" date="2024-01" db="EMBL/GenBank/DDBJ databases">
        <title>Genome assemblies of Stephania.</title>
        <authorList>
            <person name="Yang L."/>
        </authorList>
    </citation>
    <scope>NUCLEOTIDE SEQUENCE [LARGE SCALE GENOMIC DNA]</scope>
    <source>
        <strain evidence="3">QJT</strain>
        <tissue evidence="3">Leaf</tissue>
    </source>
</reference>